<accession>A0A8X8IER8</accession>
<dbReference type="Pfam" id="PF11396">
    <property type="entry name" value="PepSY_like"/>
    <property type="match status" value="1"/>
</dbReference>
<evidence type="ECO:0000313" key="4">
    <source>
        <dbReference type="Proteomes" id="UP000198711"/>
    </source>
</evidence>
<name>A0A8X8IER8_9BACT</name>
<dbReference type="Proteomes" id="UP000198711">
    <property type="component" value="Unassembled WGS sequence"/>
</dbReference>
<dbReference type="InterPro" id="IPR021533">
    <property type="entry name" value="PepSY-like"/>
</dbReference>
<reference evidence="3 4" key="1">
    <citation type="submission" date="2016-10" db="EMBL/GenBank/DDBJ databases">
        <authorList>
            <person name="Varghese N."/>
            <person name="Submissions S."/>
        </authorList>
    </citation>
    <scope>NUCLEOTIDE SEQUENCE [LARGE SCALE GENOMIC DNA]</scope>
    <source>
        <strain evidence="3 4">DSM 25353</strain>
    </source>
</reference>
<feature type="domain" description="Putative beta-lactamase-inhibitor-like PepSY-like" evidence="2">
    <location>
        <begin position="52"/>
        <end position="140"/>
    </location>
</feature>
<evidence type="ECO:0000259" key="2">
    <source>
        <dbReference type="Pfam" id="PF11396"/>
    </source>
</evidence>
<proteinExistence type="predicted"/>
<protein>
    <submittedName>
        <fullName evidence="3">Beta-lactamase-inhibitor-like, PepSY-like</fullName>
    </submittedName>
</protein>
<feature type="chain" id="PRO_5036461235" evidence="1">
    <location>
        <begin position="21"/>
        <end position="141"/>
    </location>
</feature>
<organism evidence="3 4">
    <name type="scientific">Hydrobacter penzbergensis</name>
    <dbReference type="NCBI Taxonomy" id="1235997"/>
    <lineage>
        <taxon>Bacteria</taxon>
        <taxon>Pseudomonadati</taxon>
        <taxon>Bacteroidota</taxon>
        <taxon>Chitinophagia</taxon>
        <taxon>Chitinophagales</taxon>
        <taxon>Chitinophagaceae</taxon>
        <taxon>Hydrobacter</taxon>
    </lineage>
</organism>
<dbReference type="Gene3D" id="3.10.450.360">
    <property type="match status" value="1"/>
</dbReference>
<evidence type="ECO:0000313" key="3">
    <source>
        <dbReference type="EMBL" id="SDW75748.1"/>
    </source>
</evidence>
<evidence type="ECO:0000256" key="1">
    <source>
        <dbReference type="SAM" id="SignalP"/>
    </source>
</evidence>
<dbReference type="EMBL" id="FNNO01000005">
    <property type="protein sequence ID" value="SDW75748.1"/>
    <property type="molecule type" value="Genomic_DNA"/>
</dbReference>
<sequence length="141" mass="15709">MKNIFSMMLIYMGLITVAFAQNTKPTEAAEKAFRQQFPNAKEVKWDKENEHEYEASFVLDGKKGSANFSASGEWLETEMAIPQSATPQAVLDGFKKAHTGATIAAIYKIETKKGQNYFEIEYKVKGGKTKEAKLASDGKLM</sequence>
<keyword evidence="4" id="KW-1185">Reference proteome</keyword>
<comment type="caution">
    <text evidence="3">The sequence shown here is derived from an EMBL/GenBank/DDBJ whole genome shotgun (WGS) entry which is preliminary data.</text>
</comment>
<gene>
    <name evidence="3" type="ORF">SAMN05444410_105183</name>
</gene>
<keyword evidence="1" id="KW-0732">Signal</keyword>
<dbReference type="AlphaFoldDB" id="A0A8X8IER8"/>
<feature type="signal peptide" evidence="1">
    <location>
        <begin position="1"/>
        <end position="20"/>
    </location>
</feature>
<dbReference type="SUPFAM" id="SSF160574">
    <property type="entry name" value="BT0923-like"/>
    <property type="match status" value="1"/>
</dbReference>